<feature type="domain" description="Reverse transcriptase" evidence="1">
    <location>
        <begin position="254"/>
        <end position="436"/>
    </location>
</feature>
<evidence type="ECO:0000313" key="2">
    <source>
        <dbReference type="EMBL" id="KAL3871217.1"/>
    </source>
</evidence>
<proteinExistence type="predicted"/>
<dbReference type="SUPFAM" id="SSF56672">
    <property type="entry name" value="DNA/RNA polymerases"/>
    <property type="match status" value="1"/>
</dbReference>
<dbReference type="InterPro" id="IPR043128">
    <property type="entry name" value="Rev_trsase/Diguanyl_cyclase"/>
</dbReference>
<keyword evidence="3" id="KW-1185">Reference proteome</keyword>
<evidence type="ECO:0000259" key="1">
    <source>
        <dbReference type="PROSITE" id="PS50878"/>
    </source>
</evidence>
<dbReference type="Pfam" id="PF17919">
    <property type="entry name" value="RT_RNaseH_2"/>
    <property type="match status" value="1"/>
</dbReference>
<comment type="caution">
    <text evidence="2">The sequence shown here is derived from an EMBL/GenBank/DDBJ whole genome shotgun (WGS) entry which is preliminary data.</text>
</comment>
<dbReference type="InterPro" id="IPR000477">
    <property type="entry name" value="RT_dom"/>
</dbReference>
<dbReference type="SMART" id="SM00343">
    <property type="entry name" value="ZnF_C2HC"/>
    <property type="match status" value="2"/>
</dbReference>
<evidence type="ECO:0000313" key="3">
    <source>
        <dbReference type="Proteomes" id="UP001634394"/>
    </source>
</evidence>
<dbReference type="Proteomes" id="UP001634394">
    <property type="component" value="Unassembled WGS sequence"/>
</dbReference>
<protein>
    <recommendedName>
        <fullName evidence="1">Reverse transcriptase domain-containing protein</fullName>
    </recommendedName>
</protein>
<gene>
    <name evidence="2" type="ORF">ACJMK2_039225</name>
</gene>
<dbReference type="Gene3D" id="2.40.70.10">
    <property type="entry name" value="Acid Proteases"/>
    <property type="match status" value="1"/>
</dbReference>
<dbReference type="InterPro" id="IPR043502">
    <property type="entry name" value="DNA/RNA_pol_sf"/>
</dbReference>
<organism evidence="2 3">
    <name type="scientific">Sinanodonta woodiana</name>
    <name type="common">Chinese pond mussel</name>
    <name type="synonym">Anodonta woodiana</name>
    <dbReference type="NCBI Taxonomy" id="1069815"/>
    <lineage>
        <taxon>Eukaryota</taxon>
        <taxon>Metazoa</taxon>
        <taxon>Spiralia</taxon>
        <taxon>Lophotrochozoa</taxon>
        <taxon>Mollusca</taxon>
        <taxon>Bivalvia</taxon>
        <taxon>Autobranchia</taxon>
        <taxon>Heteroconchia</taxon>
        <taxon>Palaeoheterodonta</taxon>
        <taxon>Unionida</taxon>
        <taxon>Unionoidea</taxon>
        <taxon>Unionidae</taxon>
        <taxon>Unioninae</taxon>
        <taxon>Sinanodonta</taxon>
    </lineage>
</organism>
<dbReference type="EMBL" id="JBJQND010000007">
    <property type="protein sequence ID" value="KAL3871217.1"/>
    <property type="molecule type" value="Genomic_DNA"/>
</dbReference>
<dbReference type="CDD" id="cd01647">
    <property type="entry name" value="RT_LTR"/>
    <property type="match status" value="1"/>
</dbReference>
<name>A0ABD3WBE7_SINWO</name>
<sequence>MEEQSNCRYCGGTHAKRECPAYGKVCSKCKKKNHFAKVCLQSSTPKVNIVEETDSSSDESIYTLNALTDKQWFVNVTMSMPNTPNNKSIKCQIDTGASCNVISTSVLSRIAKQKKPRMMPTKTKLKLYDGSTLLPVGKCVIKCTVGQVKKNLEFQVVEIAGKDAPTLLSAAASVKLGIITVNVVHSVVQTTETMLTKEVILEDYSDVFDGLGCLPGTYSIEIDKTIKPVQHQPRRVPVAQKAEVKAEIERLVTKGIITKVVEPTDWISSMVVVRKPKKLRVCLDPKGLNKAIKRSKYMMPTIDDILPEVSKAKVFTVLDVKDGFWQVKLEEKSSYLTTFWTPFGRYRWLRLPFGISSAPEEFQRRQHDALEGLQGTEVIVDDILAFGQGETMEEAIRDHDEKLVSVLERARAVGLKLNKDKLKLRQTEVSYMGHILTSSGIRPDPKKIQAILDMPKPTDVKGVQRFIGQVTYLSEFLPHLSEACEPLRRLTTKDKLWYWQSQQEEAFAIIKRLVTEQPVLRYYDLEDEVTLQCDASEPGLGATLLQNGQPVAFATRALSTAEKHYAQIEKECLAIVLSCERFEHKYMVVLKSLFIQITNL</sequence>
<dbReference type="PANTHER" id="PTHR37984">
    <property type="entry name" value="PROTEIN CBG26694"/>
    <property type="match status" value="1"/>
</dbReference>
<dbReference type="InterPro" id="IPR001878">
    <property type="entry name" value="Znf_CCHC"/>
</dbReference>
<dbReference type="PANTHER" id="PTHR37984:SF8">
    <property type="entry name" value="CCHC-TYPE DOMAIN-CONTAINING PROTEIN"/>
    <property type="match status" value="1"/>
</dbReference>
<dbReference type="FunFam" id="3.30.70.270:FF:000026">
    <property type="entry name" value="Transposon Ty3-G Gag-Pol polyprotein"/>
    <property type="match status" value="1"/>
</dbReference>
<dbReference type="InterPro" id="IPR050951">
    <property type="entry name" value="Retrovirus_Pol_polyprotein"/>
</dbReference>
<accession>A0ABD3WBE7</accession>
<dbReference type="Gene3D" id="3.30.70.270">
    <property type="match status" value="2"/>
</dbReference>
<dbReference type="AlphaFoldDB" id="A0ABD3WBE7"/>
<dbReference type="PROSITE" id="PS50878">
    <property type="entry name" value="RT_POL"/>
    <property type="match status" value="1"/>
</dbReference>
<dbReference type="Pfam" id="PF00078">
    <property type="entry name" value="RVT_1"/>
    <property type="match status" value="1"/>
</dbReference>
<reference evidence="2 3" key="1">
    <citation type="submission" date="2024-11" db="EMBL/GenBank/DDBJ databases">
        <title>Chromosome-level genome assembly of the freshwater bivalve Anodonta woodiana.</title>
        <authorList>
            <person name="Chen X."/>
        </authorList>
    </citation>
    <scope>NUCLEOTIDE SEQUENCE [LARGE SCALE GENOMIC DNA]</scope>
    <source>
        <strain evidence="2">MN2024</strain>
        <tissue evidence="2">Gills</tissue>
    </source>
</reference>
<dbReference type="Gene3D" id="4.10.60.10">
    <property type="entry name" value="Zinc finger, CCHC-type"/>
    <property type="match status" value="1"/>
</dbReference>
<dbReference type="InterPro" id="IPR021109">
    <property type="entry name" value="Peptidase_aspartic_dom_sf"/>
</dbReference>
<dbReference type="InterPro" id="IPR041577">
    <property type="entry name" value="RT_RNaseH_2"/>
</dbReference>
<dbReference type="CDD" id="cd05481">
    <property type="entry name" value="retropepsin_like_LTR_1"/>
    <property type="match status" value="1"/>
</dbReference>
<dbReference type="Gene3D" id="3.10.10.10">
    <property type="entry name" value="HIV Type 1 Reverse Transcriptase, subunit A, domain 1"/>
    <property type="match status" value="1"/>
</dbReference>